<accession>A0A8S4F6J4</accession>
<dbReference type="AlphaFoldDB" id="A0A8S4F6J4"/>
<dbReference type="Proteomes" id="UP000653454">
    <property type="component" value="Unassembled WGS sequence"/>
</dbReference>
<proteinExistence type="predicted"/>
<organism evidence="1 2">
    <name type="scientific">Plutella xylostella</name>
    <name type="common">Diamondback moth</name>
    <name type="synonym">Plutella maculipennis</name>
    <dbReference type="NCBI Taxonomy" id="51655"/>
    <lineage>
        <taxon>Eukaryota</taxon>
        <taxon>Metazoa</taxon>
        <taxon>Ecdysozoa</taxon>
        <taxon>Arthropoda</taxon>
        <taxon>Hexapoda</taxon>
        <taxon>Insecta</taxon>
        <taxon>Pterygota</taxon>
        <taxon>Neoptera</taxon>
        <taxon>Endopterygota</taxon>
        <taxon>Lepidoptera</taxon>
        <taxon>Glossata</taxon>
        <taxon>Ditrysia</taxon>
        <taxon>Yponomeutoidea</taxon>
        <taxon>Plutellidae</taxon>
        <taxon>Plutella</taxon>
    </lineage>
</organism>
<dbReference type="EMBL" id="CAJHNJ030000029">
    <property type="protein sequence ID" value="CAG9124016.1"/>
    <property type="molecule type" value="Genomic_DNA"/>
</dbReference>
<keyword evidence="2" id="KW-1185">Reference proteome</keyword>
<protein>
    <submittedName>
        <fullName evidence="1">(diamondback moth) hypothetical protein</fullName>
    </submittedName>
</protein>
<evidence type="ECO:0000313" key="2">
    <source>
        <dbReference type="Proteomes" id="UP000653454"/>
    </source>
</evidence>
<sequence>MTSRLCLTFMVTSQLWPKYLVEYPAGTDVDDETAAPPFDAEMALRSLLLRSGCSINAGQTRCLHGRQDTAGVARLREVLEDRLQEIRKAKTWKHERVLTSPQDTKVTVHGAQGEFLNFCANNYLGLSAGMCLCHTARGRRRRPHGAGHLWVANLVVVGCRNRKTTHARALFNFVRLR</sequence>
<comment type="caution">
    <text evidence="1">The sequence shown here is derived from an EMBL/GenBank/DDBJ whole genome shotgun (WGS) entry which is preliminary data.</text>
</comment>
<evidence type="ECO:0000313" key="1">
    <source>
        <dbReference type="EMBL" id="CAG9124016.1"/>
    </source>
</evidence>
<gene>
    <name evidence="1" type="ORF">PLXY2_LOCUS8124</name>
</gene>
<reference evidence="1" key="1">
    <citation type="submission" date="2020-11" db="EMBL/GenBank/DDBJ databases">
        <authorList>
            <person name="Whiteford S."/>
        </authorList>
    </citation>
    <scope>NUCLEOTIDE SEQUENCE</scope>
</reference>
<name>A0A8S4F6J4_PLUXY</name>
<dbReference type="Gene3D" id="3.90.1150.10">
    <property type="entry name" value="Aspartate Aminotransferase, domain 1"/>
    <property type="match status" value="1"/>
</dbReference>
<dbReference type="InterPro" id="IPR015422">
    <property type="entry name" value="PyrdxlP-dep_Trfase_small"/>
</dbReference>